<evidence type="ECO:0000313" key="1">
    <source>
        <dbReference type="EMBL" id="MBX73725.1"/>
    </source>
</evidence>
<name>A0A2P2R3A9_RHIMU</name>
<proteinExistence type="predicted"/>
<organism evidence="1">
    <name type="scientific">Rhizophora mucronata</name>
    <name type="common">Asiatic mangrove</name>
    <dbReference type="NCBI Taxonomy" id="61149"/>
    <lineage>
        <taxon>Eukaryota</taxon>
        <taxon>Viridiplantae</taxon>
        <taxon>Streptophyta</taxon>
        <taxon>Embryophyta</taxon>
        <taxon>Tracheophyta</taxon>
        <taxon>Spermatophyta</taxon>
        <taxon>Magnoliopsida</taxon>
        <taxon>eudicotyledons</taxon>
        <taxon>Gunneridae</taxon>
        <taxon>Pentapetalae</taxon>
        <taxon>rosids</taxon>
        <taxon>fabids</taxon>
        <taxon>Malpighiales</taxon>
        <taxon>Rhizophoraceae</taxon>
        <taxon>Rhizophora</taxon>
    </lineage>
</organism>
<protein>
    <submittedName>
        <fullName evidence="1">Uncharacterized protein</fullName>
    </submittedName>
</protein>
<reference evidence="1" key="1">
    <citation type="submission" date="2018-02" db="EMBL/GenBank/DDBJ databases">
        <title>Rhizophora mucronata_Transcriptome.</title>
        <authorList>
            <person name="Meera S.P."/>
            <person name="Sreeshan A."/>
            <person name="Augustine A."/>
        </authorList>
    </citation>
    <scope>NUCLEOTIDE SEQUENCE</scope>
    <source>
        <tissue evidence="1">Leaf</tissue>
    </source>
</reference>
<dbReference type="AlphaFoldDB" id="A0A2P2R3A9"/>
<accession>A0A2P2R3A9</accession>
<dbReference type="EMBL" id="GGEC01093241">
    <property type="protein sequence ID" value="MBX73725.1"/>
    <property type="molecule type" value="Transcribed_RNA"/>
</dbReference>
<sequence length="53" mass="6050">MVLTSTKHLPDDSFHLMTHKAKEGYILAREFIILELDILCLCTCRKNGKEVSS</sequence>